<reference evidence="3 4" key="1">
    <citation type="submission" date="2016-08" db="EMBL/GenBank/DDBJ databases">
        <title>Draft genome of Fabibacter sp. strain SK-8.</title>
        <authorList>
            <person name="Wong S.-K."/>
            <person name="Hamasaki K."/>
            <person name="Yoshizawa S."/>
        </authorList>
    </citation>
    <scope>NUCLEOTIDE SEQUENCE [LARGE SCALE GENOMIC DNA]</scope>
    <source>
        <strain evidence="3 4">SK-8</strain>
    </source>
</reference>
<evidence type="ECO:0000313" key="3">
    <source>
        <dbReference type="EMBL" id="OEK06756.1"/>
    </source>
</evidence>
<feature type="domain" description="Glycosyl transferase family 1" evidence="1">
    <location>
        <begin position="179"/>
        <end position="344"/>
    </location>
</feature>
<accession>A0A1E5T5Y0</accession>
<dbReference type="SUPFAM" id="SSF53756">
    <property type="entry name" value="UDP-Glycosyltransferase/glycogen phosphorylase"/>
    <property type="match status" value="1"/>
</dbReference>
<evidence type="ECO:0000259" key="1">
    <source>
        <dbReference type="Pfam" id="PF00534"/>
    </source>
</evidence>
<name>A0A1E5T5Y0_9BACT</name>
<sequence>MRVAIIGVKGYPIVYGGFDTFVRELAERLVKRGVDVTIYCHSALFKEKPRRVNGIDLVYMPAIESKSLSQITHSFFSFIHASAGKSDLLLVVNSANGPFGILPKVAGKPTVINVDGLEWERPKWKGFGAKYFYWASKMATRFYDQLVNDAEAMREVYLELFNRDSEVIAYGSTPEYSQRPEMIEQWGLKKDDYYVIVGRLIPDNNSDLIIEGFLKSHSQRKLVIVGDVTYKDEYASRIKKMSETEERLVFTGFVKDRQTLAELFLNSYCYFHGHEYGGTNPTILQALGSGCAILALGTVFNKEVLQDGRYGILFEKQQQAVTELVNRVEAEPETVTDLKSKAREGLGQRYDWEHITDRYIEVFENLLKSKGKT</sequence>
<keyword evidence="4" id="KW-1185">Reference proteome</keyword>
<dbReference type="Pfam" id="PF00534">
    <property type="entry name" value="Glycos_transf_1"/>
    <property type="match status" value="1"/>
</dbReference>
<gene>
    <name evidence="3" type="ORF">BFP71_03590</name>
</gene>
<keyword evidence="3" id="KW-0808">Transferase</keyword>
<evidence type="ECO:0000259" key="2">
    <source>
        <dbReference type="Pfam" id="PF09314"/>
    </source>
</evidence>
<dbReference type="AlphaFoldDB" id="A0A1E5T5Y0"/>
<protein>
    <submittedName>
        <fullName evidence="3">Glycosyl transferase</fullName>
    </submittedName>
</protein>
<evidence type="ECO:0000313" key="4">
    <source>
        <dbReference type="Proteomes" id="UP000095552"/>
    </source>
</evidence>
<dbReference type="GO" id="GO:0016757">
    <property type="term" value="F:glycosyltransferase activity"/>
    <property type="evidence" value="ECO:0007669"/>
    <property type="project" value="InterPro"/>
</dbReference>
<proteinExistence type="predicted"/>
<dbReference type="EMBL" id="MDGQ01000003">
    <property type="protein sequence ID" value="OEK06756.1"/>
    <property type="molecule type" value="Genomic_DNA"/>
</dbReference>
<dbReference type="STRING" id="1563681.BFP71_03590"/>
<dbReference type="OrthoDB" id="9792269at2"/>
<feature type="domain" description="DUF1972" evidence="2">
    <location>
        <begin position="3"/>
        <end position="172"/>
    </location>
</feature>
<dbReference type="Pfam" id="PF09314">
    <property type="entry name" value="DUF1972"/>
    <property type="match status" value="1"/>
</dbReference>
<organism evidence="3 4">
    <name type="scientific">Roseivirga misakiensis</name>
    <dbReference type="NCBI Taxonomy" id="1563681"/>
    <lineage>
        <taxon>Bacteria</taxon>
        <taxon>Pseudomonadati</taxon>
        <taxon>Bacteroidota</taxon>
        <taxon>Cytophagia</taxon>
        <taxon>Cytophagales</taxon>
        <taxon>Roseivirgaceae</taxon>
        <taxon>Roseivirga</taxon>
    </lineage>
</organism>
<dbReference type="RefSeq" id="WP_069834068.1">
    <property type="nucleotide sequence ID" value="NZ_MDGQ01000003.1"/>
</dbReference>
<dbReference type="PANTHER" id="PTHR12526">
    <property type="entry name" value="GLYCOSYLTRANSFERASE"/>
    <property type="match status" value="1"/>
</dbReference>
<dbReference type="Gene3D" id="3.40.50.2000">
    <property type="entry name" value="Glycogen Phosphorylase B"/>
    <property type="match status" value="2"/>
</dbReference>
<comment type="caution">
    <text evidence="3">The sequence shown here is derived from an EMBL/GenBank/DDBJ whole genome shotgun (WGS) entry which is preliminary data.</text>
</comment>
<dbReference type="InterPro" id="IPR001296">
    <property type="entry name" value="Glyco_trans_1"/>
</dbReference>
<dbReference type="Proteomes" id="UP000095552">
    <property type="component" value="Unassembled WGS sequence"/>
</dbReference>
<dbReference type="InterPro" id="IPR015393">
    <property type="entry name" value="DUF1972"/>
</dbReference>